<protein>
    <submittedName>
        <fullName evidence="3">Uncharacterized protein</fullName>
    </submittedName>
</protein>
<feature type="region of interest" description="Disordered" evidence="1">
    <location>
        <begin position="72"/>
        <end position="129"/>
    </location>
</feature>
<feature type="transmembrane region" description="Helical" evidence="2">
    <location>
        <begin position="9"/>
        <end position="29"/>
    </location>
</feature>
<keyword evidence="4" id="KW-1185">Reference proteome</keyword>
<evidence type="ECO:0000256" key="1">
    <source>
        <dbReference type="SAM" id="MobiDB-lite"/>
    </source>
</evidence>
<dbReference type="AlphaFoldDB" id="A0A931IEF0"/>
<organism evidence="3 4">
    <name type="scientific">Nocardia bovistercoris</name>
    <dbReference type="NCBI Taxonomy" id="2785916"/>
    <lineage>
        <taxon>Bacteria</taxon>
        <taxon>Bacillati</taxon>
        <taxon>Actinomycetota</taxon>
        <taxon>Actinomycetes</taxon>
        <taxon>Mycobacteriales</taxon>
        <taxon>Nocardiaceae</taxon>
        <taxon>Nocardia</taxon>
    </lineage>
</organism>
<reference evidence="3" key="1">
    <citation type="submission" date="2020-11" db="EMBL/GenBank/DDBJ databases">
        <title>Nocardia NEAU-351.nov., a novel actinomycete isolated from the cow dung.</title>
        <authorList>
            <person name="Zhang X."/>
        </authorList>
    </citation>
    <scope>NUCLEOTIDE SEQUENCE</scope>
    <source>
        <strain evidence="3">NEAU-351</strain>
    </source>
</reference>
<feature type="compositionally biased region" description="Low complexity" evidence="1">
    <location>
        <begin position="72"/>
        <end position="97"/>
    </location>
</feature>
<dbReference type="Proteomes" id="UP000655751">
    <property type="component" value="Unassembled WGS sequence"/>
</dbReference>
<proteinExistence type="predicted"/>
<keyword evidence="2" id="KW-1133">Transmembrane helix</keyword>
<keyword evidence="2" id="KW-0472">Membrane</keyword>
<evidence type="ECO:0000256" key="2">
    <source>
        <dbReference type="SAM" id="Phobius"/>
    </source>
</evidence>
<dbReference type="EMBL" id="JADMLG010000009">
    <property type="protein sequence ID" value="MBH0778981.1"/>
    <property type="molecule type" value="Genomic_DNA"/>
</dbReference>
<feature type="transmembrane region" description="Helical" evidence="2">
    <location>
        <begin position="259"/>
        <end position="279"/>
    </location>
</feature>
<name>A0A931IEF0_9NOCA</name>
<evidence type="ECO:0000313" key="4">
    <source>
        <dbReference type="Proteomes" id="UP000655751"/>
    </source>
</evidence>
<sequence>MNSGARRALGYPVAVTVAALALCAALTPFADHDQLAALGVVALAILGYTGLRLATALGALPNGLEVALAASSSPAAPSPSGSTAGASTADASTPDASVPDDSIPAATAGEPDTAASTPDKPTAPRAMPVRMVSVRRVRNQHRLVSRSWLEVTGHGGQARVTSWLPVYFDPMLLALTESEAEVGAGSLTVAGVRLYPSGRVRRAEPPGVLVDNPSRPDPAASTRAVAVTRPVRRLLLDAQSTVAAPFAGLLWVYVMGGGLSAFAGASAVAGGAAVWLAAVRGSDPS</sequence>
<gene>
    <name evidence="3" type="ORF">IT779_22135</name>
</gene>
<accession>A0A931IEF0</accession>
<evidence type="ECO:0000313" key="3">
    <source>
        <dbReference type="EMBL" id="MBH0778981.1"/>
    </source>
</evidence>
<feature type="transmembrane region" description="Helical" evidence="2">
    <location>
        <begin position="35"/>
        <end position="54"/>
    </location>
</feature>
<dbReference type="RefSeq" id="WP_196151302.1">
    <property type="nucleotide sequence ID" value="NZ_JADMLG010000009.1"/>
</dbReference>
<keyword evidence="2" id="KW-0812">Transmembrane</keyword>
<comment type="caution">
    <text evidence="3">The sequence shown here is derived from an EMBL/GenBank/DDBJ whole genome shotgun (WGS) entry which is preliminary data.</text>
</comment>